<dbReference type="EMBL" id="QJJY01000097">
    <property type="protein sequence ID" value="PXX19492.1"/>
    <property type="molecule type" value="Genomic_DNA"/>
</dbReference>
<sequence>MWVKDARNEVHIRVKFNRVGGASLPHPQIPHQCHRQPCGMAY</sequence>
<comment type="caution">
    <text evidence="1">The sequence shown here is derived from an EMBL/GenBank/DDBJ whole genome shotgun (WGS) entry which is preliminary data.</text>
</comment>
<organism evidence="1 2">
    <name type="scientific">Burkholderia pyrrocinia</name>
    <name type="common">Pseudomonas pyrrocinia</name>
    <dbReference type="NCBI Taxonomy" id="60550"/>
    <lineage>
        <taxon>Bacteria</taxon>
        <taxon>Pseudomonadati</taxon>
        <taxon>Pseudomonadota</taxon>
        <taxon>Betaproteobacteria</taxon>
        <taxon>Burkholderiales</taxon>
        <taxon>Burkholderiaceae</taxon>
        <taxon>Burkholderia</taxon>
        <taxon>Burkholderia cepacia complex</taxon>
    </lineage>
</organism>
<dbReference type="AlphaFoldDB" id="A0A318HQ44"/>
<gene>
    <name evidence="1" type="ORF">NA66_10972</name>
</gene>
<protein>
    <submittedName>
        <fullName evidence="1">Uncharacterized protein</fullName>
    </submittedName>
</protein>
<name>A0A318HQ44_BURPY</name>
<evidence type="ECO:0000313" key="2">
    <source>
        <dbReference type="Proteomes" id="UP000247755"/>
    </source>
</evidence>
<accession>A0A318HQ44</accession>
<evidence type="ECO:0000313" key="1">
    <source>
        <dbReference type="EMBL" id="PXX19492.1"/>
    </source>
</evidence>
<proteinExistence type="predicted"/>
<reference evidence="1 2" key="1">
    <citation type="submission" date="2018-05" db="EMBL/GenBank/DDBJ databases">
        <title>Comparative genomics of bacterial root endophytes of switchgrass collected from native prairies over two seasons.</title>
        <authorList>
            <person name="Tang Y."/>
        </authorList>
    </citation>
    <scope>NUCLEOTIDE SEQUENCE [LARGE SCALE GENOMIC DNA]</scope>
    <source>
        <strain evidence="1 2">NFIX32</strain>
    </source>
</reference>
<dbReference type="Proteomes" id="UP000247755">
    <property type="component" value="Unassembled WGS sequence"/>
</dbReference>